<keyword evidence="1" id="KW-1185">Reference proteome</keyword>
<dbReference type="PANTHER" id="PTHR47836">
    <property type="entry name" value="PROTEIN CBG09520-RELATED"/>
    <property type="match status" value="1"/>
</dbReference>
<accession>A0A914L9S6</accession>
<dbReference type="PANTHER" id="PTHR47836:SF2">
    <property type="entry name" value="GLYCOSIDE HYDROLASE FAMILY 19 CATALYTIC DOMAIN-CONTAINING PROTEIN"/>
    <property type="match status" value="1"/>
</dbReference>
<dbReference type="Gene3D" id="1.10.530.10">
    <property type="match status" value="1"/>
</dbReference>
<evidence type="ECO:0000313" key="2">
    <source>
        <dbReference type="WBParaSite" id="Minc3s00347g10720"/>
    </source>
</evidence>
<dbReference type="InterPro" id="IPR023346">
    <property type="entry name" value="Lysozyme-like_dom_sf"/>
</dbReference>
<protein>
    <submittedName>
        <fullName evidence="2">Uncharacterized protein</fullName>
    </submittedName>
</protein>
<dbReference type="WBParaSite" id="Minc3s00347g10720">
    <property type="protein sequence ID" value="Minc3s00347g10720"/>
    <property type="gene ID" value="Minc3s00347g10720"/>
</dbReference>
<sequence>MSCLLNRRVLAWETLSFNGQWNAGSENEAAGYSGPVFGPTSLIINNECTGEDPIVPGNGGENRRIRAFKWLCNYFGVPVDRNESTLTCKIKFSIF</sequence>
<evidence type="ECO:0000313" key="1">
    <source>
        <dbReference type="Proteomes" id="UP000887563"/>
    </source>
</evidence>
<dbReference type="AlphaFoldDB" id="A0A914L9S6"/>
<dbReference type="Proteomes" id="UP000887563">
    <property type="component" value="Unplaced"/>
</dbReference>
<name>A0A914L9S6_MELIC</name>
<dbReference type="SUPFAM" id="SSF53955">
    <property type="entry name" value="Lysozyme-like"/>
    <property type="match status" value="1"/>
</dbReference>
<reference evidence="2" key="1">
    <citation type="submission" date="2022-11" db="UniProtKB">
        <authorList>
            <consortium name="WormBaseParasite"/>
        </authorList>
    </citation>
    <scope>IDENTIFICATION</scope>
</reference>
<proteinExistence type="predicted"/>
<organism evidence="1 2">
    <name type="scientific">Meloidogyne incognita</name>
    <name type="common">Southern root-knot nematode worm</name>
    <name type="synonym">Oxyuris incognita</name>
    <dbReference type="NCBI Taxonomy" id="6306"/>
    <lineage>
        <taxon>Eukaryota</taxon>
        <taxon>Metazoa</taxon>
        <taxon>Ecdysozoa</taxon>
        <taxon>Nematoda</taxon>
        <taxon>Chromadorea</taxon>
        <taxon>Rhabditida</taxon>
        <taxon>Tylenchina</taxon>
        <taxon>Tylenchomorpha</taxon>
        <taxon>Tylenchoidea</taxon>
        <taxon>Meloidogynidae</taxon>
        <taxon>Meloidogyninae</taxon>
        <taxon>Meloidogyne</taxon>
        <taxon>Meloidogyne incognita group</taxon>
    </lineage>
</organism>